<accession>A0A9X1U2D0</accession>
<evidence type="ECO:0000313" key="8">
    <source>
        <dbReference type="EMBL" id="MCG2419750.1"/>
    </source>
</evidence>
<dbReference type="Proteomes" id="UP001139461">
    <property type="component" value="Unassembled WGS sequence"/>
</dbReference>
<comment type="similarity">
    <text evidence="2">Belongs to the SusD family.</text>
</comment>
<dbReference type="EMBL" id="JAIRBA010000025">
    <property type="protein sequence ID" value="MCG2419750.1"/>
    <property type="molecule type" value="Genomic_DNA"/>
</dbReference>
<dbReference type="InterPro" id="IPR033985">
    <property type="entry name" value="SusD-like_N"/>
</dbReference>
<evidence type="ECO:0000259" key="6">
    <source>
        <dbReference type="Pfam" id="PF07980"/>
    </source>
</evidence>
<dbReference type="AlphaFoldDB" id="A0A9X1U2D0"/>
<evidence type="ECO:0000256" key="4">
    <source>
        <dbReference type="ARBA" id="ARBA00023136"/>
    </source>
</evidence>
<dbReference type="Pfam" id="PF07980">
    <property type="entry name" value="SusD_RagB"/>
    <property type="match status" value="1"/>
</dbReference>
<evidence type="ECO:0000259" key="7">
    <source>
        <dbReference type="Pfam" id="PF14322"/>
    </source>
</evidence>
<protein>
    <submittedName>
        <fullName evidence="8">RagB/SusD family nutrient uptake outer membrane protein</fullName>
    </submittedName>
</protein>
<keyword evidence="5" id="KW-0998">Cell outer membrane</keyword>
<keyword evidence="3" id="KW-0732">Signal</keyword>
<evidence type="ECO:0000256" key="1">
    <source>
        <dbReference type="ARBA" id="ARBA00004442"/>
    </source>
</evidence>
<feature type="domain" description="RagB/SusD" evidence="6">
    <location>
        <begin position="312"/>
        <end position="462"/>
    </location>
</feature>
<evidence type="ECO:0000313" key="9">
    <source>
        <dbReference type="Proteomes" id="UP001139461"/>
    </source>
</evidence>
<dbReference type="InterPro" id="IPR011990">
    <property type="entry name" value="TPR-like_helical_dom_sf"/>
</dbReference>
<reference evidence="8" key="1">
    <citation type="submission" date="2021-09" db="EMBL/GenBank/DDBJ databases">
        <title>Genome of Aequorivita sp. strain F47161.</title>
        <authorList>
            <person name="Wang Y."/>
        </authorList>
    </citation>
    <scope>NUCLEOTIDE SEQUENCE</scope>
    <source>
        <strain evidence="8">F47161</strain>
    </source>
</reference>
<dbReference type="GO" id="GO:0009279">
    <property type="term" value="C:cell outer membrane"/>
    <property type="evidence" value="ECO:0007669"/>
    <property type="project" value="UniProtKB-SubCell"/>
</dbReference>
<name>A0A9X1U2D0_9FLAO</name>
<dbReference type="Gene3D" id="1.25.40.390">
    <property type="match status" value="1"/>
</dbReference>
<comment type="caution">
    <text evidence="8">The sequence shown here is derived from an EMBL/GenBank/DDBJ whole genome shotgun (WGS) entry which is preliminary data.</text>
</comment>
<proteinExistence type="inferred from homology"/>
<sequence>MKNIYNTILKTSEGITFLLLLFAFFSCERIEVETPSHLLGGNNVYTDPTTVEAAIIGIYANLRDYGLLSGGAQGMSNLMGQYADELDYYSAIPLPEESFNKNNLTPSEPAVAEIWNSAYNQIYSTNAILEGVAGSDFFSEEEKAEFTGEALFIRGLLHFYLLNLYGDIPYIKTTNYIVNKSVSRMAESDVYALITADLLEAAELLPETDSTGEHTRPNKYTALALLARVYLYQKNYELANQYASLVIENNGWEDNIANVFLNSSRSTLWQFSPGQVGGNTLEADTFIILSAPPSTRALSSALVNAFSENDLRKTNWIGVVTDGNNSWYFPYKYKIGLGAGSSQEYSIIFRMAEQYIIRAEANTRLGNIAEAQNDINKIRNRAGLDNTTATTESELLIAILQERQLELFIEFGHRFFDLKRVGKLDEVLDQLKPGWNTTDRLFPLPERELVVNPNLQPQNPGY</sequence>
<evidence type="ECO:0000256" key="5">
    <source>
        <dbReference type="ARBA" id="ARBA00023237"/>
    </source>
</evidence>
<feature type="domain" description="SusD-like N-terminal" evidence="7">
    <location>
        <begin position="101"/>
        <end position="231"/>
    </location>
</feature>
<dbReference type="RefSeq" id="WP_237603535.1">
    <property type="nucleotide sequence ID" value="NZ_JAIRBA010000025.1"/>
</dbReference>
<organism evidence="8 9">
    <name type="scientific">Aequorivita vitellina</name>
    <dbReference type="NCBI Taxonomy" id="2874475"/>
    <lineage>
        <taxon>Bacteria</taxon>
        <taxon>Pseudomonadati</taxon>
        <taxon>Bacteroidota</taxon>
        <taxon>Flavobacteriia</taxon>
        <taxon>Flavobacteriales</taxon>
        <taxon>Flavobacteriaceae</taxon>
        <taxon>Aequorivita</taxon>
    </lineage>
</organism>
<comment type="subcellular location">
    <subcellularLocation>
        <location evidence="1">Cell outer membrane</location>
    </subcellularLocation>
</comment>
<evidence type="ECO:0000256" key="3">
    <source>
        <dbReference type="ARBA" id="ARBA00022729"/>
    </source>
</evidence>
<keyword evidence="4" id="KW-0472">Membrane</keyword>
<dbReference type="SUPFAM" id="SSF48452">
    <property type="entry name" value="TPR-like"/>
    <property type="match status" value="1"/>
</dbReference>
<dbReference type="Pfam" id="PF14322">
    <property type="entry name" value="SusD-like_3"/>
    <property type="match status" value="1"/>
</dbReference>
<dbReference type="CDD" id="cd08977">
    <property type="entry name" value="SusD"/>
    <property type="match status" value="1"/>
</dbReference>
<gene>
    <name evidence="8" type="ORF">K8089_12015</name>
</gene>
<dbReference type="PROSITE" id="PS51257">
    <property type="entry name" value="PROKAR_LIPOPROTEIN"/>
    <property type="match status" value="1"/>
</dbReference>
<evidence type="ECO:0000256" key="2">
    <source>
        <dbReference type="ARBA" id="ARBA00006275"/>
    </source>
</evidence>
<dbReference type="InterPro" id="IPR012944">
    <property type="entry name" value="SusD_RagB_dom"/>
</dbReference>
<keyword evidence="9" id="KW-1185">Reference proteome</keyword>